<evidence type="ECO:0000256" key="1">
    <source>
        <dbReference type="ARBA" id="ARBA00004571"/>
    </source>
</evidence>
<dbReference type="InterPro" id="IPR039426">
    <property type="entry name" value="TonB-dep_rcpt-like"/>
</dbReference>
<feature type="domain" description="TonB-dependent receptor plug" evidence="16">
    <location>
        <begin position="44"/>
        <end position="152"/>
    </location>
</feature>
<feature type="chain" id="PRO_5046390008" evidence="14">
    <location>
        <begin position="27"/>
        <end position="781"/>
    </location>
</feature>
<evidence type="ECO:0000256" key="9">
    <source>
        <dbReference type="ARBA" id="ARBA00023136"/>
    </source>
</evidence>
<keyword evidence="9 11" id="KW-0472">Membrane</keyword>
<evidence type="ECO:0000256" key="13">
    <source>
        <dbReference type="SAM" id="MobiDB-lite"/>
    </source>
</evidence>
<dbReference type="PANTHER" id="PTHR32552:SF81">
    <property type="entry name" value="TONB-DEPENDENT OUTER MEMBRANE RECEPTOR"/>
    <property type="match status" value="1"/>
</dbReference>
<evidence type="ECO:0000256" key="11">
    <source>
        <dbReference type="PROSITE-ProRule" id="PRU01360"/>
    </source>
</evidence>
<dbReference type="EMBL" id="JAQQKX010000004">
    <property type="protein sequence ID" value="MDC7682969.1"/>
    <property type="molecule type" value="Genomic_DNA"/>
</dbReference>
<reference evidence="17 18" key="1">
    <citation type="submission" date="2023-01" db="EMBL/GenBank/DDBJ databases">
        <title>Novel species of the genus Asticcacaulis isolated from rivers.</title>
        <authorList>
            <person name="Lu H."/>
        </authorList>
    </citation>
    <scope>NUCLEOTIDE SEQUENCE [LARGE SCALE GENOMIC DNA]</scope>
    <source>
        <strain evidence="17 18">BYS171W</strain>
    </source>
</reference>
<keyword evidence="4" id="KW-0410">Iron transport</keyword>
<dbReference type="Proteomes" id="UP001214854">
    <property type="component" value="Unassembled WGS sequence"/>
</dbReference>
<keyword evidence="2 11" id="KW-0813">Transport</keyword>
<evidence type="ECO:0000313" key="18">
    <source>
        <dbReference type="Proteomes" id="UP001214854"/>
    </source>
</evidence>
<dbReference type="Gene3D" id="2.40.170.20">
    <property type="entry name" value="TonB-dependent receptor, beta-barrel domain"/>
    <property type="match status" value="1"/>
</dbReference>
<evidence type="ECO:0000256" key="4">
    <source>
        <dbReference type="ARBA" id="ARBA00022496"/>
    </source>
</evidence>
<keyword evidence="10 11" id="KW-0998">Cell outer membrane</keyword>
<evidence type="ECO:0000256" key="7">
    <source>
        <dbReference type="ARBA" id="ARBA00023065"/>
    </source>
</evidence>
<keyword evidence="17" id="KW-0675">Receptor</keyword>
<evidence type="ECO:0000256" key="2">
    <source>
        <dbReference type="ARBA" id="ARBA00022448"/>
    </source>
</evidence>
<evidence type="ECO:0000256" key="14">
    <source>
        <dbReference type="SAM" id="SignalP"/>
    </source>
</evidence>
<dbReference type="InterPro" id="IPR000531">
    <property type="entry name" value="Beta-barrel_TonB"/>
</dbReference>
<accession>A0ABT5HSE2</accession>
<evidence type="ECO:0000259" key="16">
    <source>
        <dbReference type="Pfam" id="PF07715"/>
    </source>
</evidence>
<feature type="domain" description="TonB-dependent receptor-like beta-barrel" evidence="15">
    <location>
        <begin position="328"/>
        <end position="744"/>
    </location>
</feature>
<comment type="subcellular location">
    <subcellularLocation>
        <location evidence="1 11">Cell outer membrane</location>
        <topology evidence="1 11">Multi-pass membrane protein</topology>
    </subcellularLocation>
</comment>
<dbReference type="Pfam" id="PF00593">
    <property type="entry name" value="TonB_dep_Rec_b-barrel"/>
    <property type="match status" value="1"/>
</dbReference>
<evidence type="ECO:0000256" key="6">
    <source>
        <dbReference type="ARBA" id="ARBA00023004"/>
    </source>
</evidence>
<keyword evidence="8 12" id="KW-0798">TonB box</keyword>
<keyword evidence="14" id="KW-0732">Signal</keyword>
<dbReference type="RefSeq" id="WP_272747453.1">
    <property type="nucleotide sequence ID" value="NZ_JAQQKX010000004.1"/>
</dbReference>
<dbReference type="PANTHER" id="PTHR32552">
    <property type="entry name" value="FERRICHROME IRON RECEPTOR-RELATED"/>
    <property type="match status" value="1"/>
</dbReference>
<comment type="similarity">
    <text evidence="11 12">Belongs to the TonB-dependent receptor family.</text>
</comment>
<name>A0ABT5HSE2_9CAUL</name>
<keyword evidence="18" id="KW-1185">Reference proteome</keyword>
<evidence type="ECO:0000256" key="3">
    <source>
        <dbReference type="ARBA" id="ARBA00022452"/>
    </source>
</evidence>
<feature type="region of interest" description="Disordered" evidence="13">
    <location>
        <begin position="204"/>
        <end position="224"/>
    </location>
</feature>
<evidence type="ECO:0000256" key="10">
    <source>
        <dbReference type="ARBA" id="ARBA00023237"/>
    </source>
</evidence>
<keyword evidence="6" id="KW-0408">Iron</keyword>
<keyword evidence="5 11" id="KW-0812">Transmembrane</keyword>
<organism evidence="17 18">
    <name type="scientific">Asticcacaulis aquaticus</name>
    <dbReference type="NCBI Taxonomy" id="2984212"/>
    <lineage>
        <taxon>Bacteria</taxon>
        <taxon>Pseudomonadati</taxon>
        <taxon>Pseudomonadota</taxon>
        <taxon>Alphaproteobacteria</taxon>
        <taxon>Caulobacterales</taxon>
        <taxon>Caulobacteraceae</taxon>
        <taxon>Asticcacaulis</taxon>
    </lineage>
</organism>
<gene>
    <name evidence="17" type="ORF">PQU92_06760</name>
</gene>
<dbReference type="Pfam" id="PF07715">
    <property type="entry name" value="Plug"/>
    <property type="match status" value="1"/>
</dbReference>
<feature type="signal peptide" evidence="14">
    <location>
        <begin position="1"/>
        <end position="26"/>
    </location>
</feature>
<protein>
    <submittedName>
        <fullName evidence="17">TonB-dependent receptor</fullName>
    </submittedName>
</protein>
<evidence type="ECO:0000256" key="12">
    <source>
        <dbReference type="RuleBase" id="RU003357"/>
    </source>
</evidence>
<keyword evidence="7" id="KW-0406">Ion transport</keyword>
<evidence type="ECO:0000259" key="15">
    <source>
        <dbReference type="Pfam" id="PF00593"/>
    </source>
</evidence>
<comment type="caution">
    <text evidence="17">The sequence shown here is derived from an EMBL/GenBank/DDBJ whole genome shotgun (WGS) entry which is preliminary data.</text>
</comment>
<dbReference type="InterPro" id="IPR012910">
    <property type="entry name" value="Plug_dom"/>
</dbReference>
<keyword evidence="3 11" id="KW-1134">Transmembrane beta strand</keyword>
<dbReference type="InterPro" id="IPR036942">
    <property type="entry name" value="Beta-barrel_TonB_sf"/>
</dbReference>
<sequence length="781" mass="84337">MTFLRLRSATALCGTLIAFTALPALAQEAVTEVVITARKKPEPLAKAPISVAVVTGDQMRGAGAYDLKDMQLLTPSLLITSTANEAQTTARLRGVGTVGDNPGLESSVGVVIDGVVRARTATAMSDLGQVERVEILKGPQTSLFGKGASAGVIQVVSRAPGFQPVQTLELTAGDHGTYAVDAFVSGPLSERLAGSLSLVHRQRDGQYDIQTGDGPRSETRDGDQNYYSGRGQLLYMAGDRLKVRLIADYTKRDEHCCAGTAVSVGAAAAYIDRLSVGDGVVKAADIHDRQAWLNRSTAQAIIDQGLSVETHARLTDSVELTAITAVRRYDHKQGYDADFSGADIYYREPSGAFGNRFETLSQEVRLSGDTGTLDWLVGAYLSSEDLTRHDQYIYGVDFEPYLGLILTSGANINRVSELTGLAVGQSYVAGQGAADVHHQRERNAALFTNLDWDITPDVSAVLGLRYNRQTKTLLSSYSNSDNGIACAAAQAKGSASLGTLCQSFSNPAFNRLVLGQRMSDEAVTGTLKLSWQVTDKVLTYVSAARGWKGGGFNLDREQTATYAADTNTSFAPETVTAYEAGLKGRWWNGRLALDAAAFHQKFKDFQLNTFLGTTFLVTSVPELTSRGVEAEARLRLRNGWRFVTGATYAESQFGPDIVSGLPRLTDARASFAPKWSVTAQVDYSRDLFGLDFDASLDARYNSDYNTGSDLAPIKIQPAYTLANGRLTFARKDGSVALDIWGQNLTDEDYYQVVFSAPMQTGTFNAFMGQPRTLGVTLRLKR</sequence>
<proteinExistence type="inferred from homology"/>
<dbReference type="SUPFAM" id="SSF56935">
    <property type="entry name" value="Porins"/>
    <property type="match status" value="1"/>
</dbReference>
<evidence type="ECO:0000256" key="8">
    <source>
        <dbReference type="ARBA" id="ARBA00023077"/>
    </source>
</evidence>
<evidence type="ECO:0000313" key="17">
    <source>
        <dbReference type="EMBL" id="MDC7682969.1"/>
    </source>
</evidence>
<evidence type="ECO:0000256" key="5">
    <source>
        <dbReference type="ARBA" id="ARBA00022692"/>
    </source>
</evidence>
<dbReference type="PROSITE" id="PS52016">
    <property type="entry name" value="TONB_DEPENDENT_REC_3"/>
    <property type="match status" value="1"/>
</dbReference>